<dbReference type="EMBL" id="CAEZTO010000012">
    <property type="protein sequence ID" value="CAB4572980.1"/>
    <property type="molecule type" value="Genomic_DNA"/>
</dbReference>
<dbReference type="PANTHER" id="PTHR21043:SF0">
    <property type="entry name" value="MITOCHONDRIAL ASSEMBLY OF RIBOSOMAL LARGE SUBUNIT PROTEIN 1"/>
    <property type="match status" value="1"/>
</dbReference>
<dbReference type="InterPro" id="IPR004394">
    <property type="entry name" value="Iojap/RsfS/C7orf30"/>
</dbReference>
<dbReference type="AlphaFoldDB" id="A0A6J6E8R2"/>
<proteinExistence type="inferred from homology"/>
<dbReference type="GO" id="GO:0043023">
    <property type="term" value="F:ribosomal large subunit binding"/>
    <property type="evidence" value="ECO:0007669"/>
    <property type="project" value="TreeGrafter"/>
</dbReference>
<evidence type="ECO:0000313" key="2">
    <source>
        <dbReference type="EMBL" id="CAB4572980.1"/>
    </source>
</evidence>
<dbReference type="Pfam" id="PF02410">
    <property type="entry name" value="RsfS"/>
    <property type="match status" value="1"/>
</dbReference>
<organism evidence="2">
    <name type="scientific">freshwater metagenome</name>
    <dbReference type="NCBI Taxonomy" id="449393"/>
    <lineage>
        <taxon>unclassified sequences</taxon>
        <taxon>metagenomes</taxon>
        <taxon>ecological metagenomes</taxon>
    </lineage>
</organism>
<dbReference type="PANTHER" id="PTHR21043">
    <property type="entry name" value="IOJAP SUPERFAMILY ORTHOLOG"/>
    <property type="match status" value="1"/>
</dbReference>
<evidence type="ECO:0000256" key="1">
    <source>
        <dbReference type="ARBA" id="ARBA00010574"/>
    </source>
</evidence>
<accession>A0A6J6E8R2</accession>
<dbReference type="HAMAP" id="MF_01477">
    <property type="entry name" value="Iojap_RsfS"/>
    <property type="match status" value="1"/>
</dbReference>
<comment type="similarity">
    <text evidence="1">Belongs to the Iojap/RsfS family.</text>
</comment>
<protein>
    <submittedName>
        <fullName evidence="2">Unannotated protein</fullName>
    </submittedName>
</protein>
<dbReference type="NCBIfam" id="TIGR00090">
    <property type="entry name" value="rsfS_iojap_ybeB"/>
    <property type="match status" value="1"/>
</dbReference>
<reference evidence="2" key="1">
    <citation type="submission" date="2020-05" db="EMBL/GenBank/DDBJ databases">
        <authorList>
            <person name="Chiriac C."/>
            <person name="Salcher M."/>
            <person name="Ghai R."/>
            <person name="Kavagutti S V."/>
        </authorList>
    </citation>
    <scope>NUCLEOTIDE SEQUENCE</scope>
</reference>
<sequence length="117" mass="13049">MTVSKETQNMLSVAATAASDKLGENQVALDVSEPFALAEVFLIVSAKNDRQVLAISDSIEDALQKTGVKPRFTEGREAARWILLDFGDLVVHVMHETEREFYSLERLWRDCPVVPVS</sequence>
<dbReference type="Gene3D" id="3.30.460.10">
    <property type="entry name" value="Beta Polymerase, domain 2"/>
    <property type="match status" value="1"/>
</dbReference>
<name>A0A6J6E8R2_9ZZZZ</name>
<dbReference type="SUPFAM" id="SSF81301">
    <property type="entry name" value="Nucleotidyltransferase"/>
    <property type="match status" value="1"/>
</dbReference>
<dbReference type="GO" id="GO:0090071">
    <property type="term" value="P:negative regulation of ribosome biogenesis"/>
    <property type="evidence" value="ECO:0007669"/>
    <property type="project" value="TreeGrafter"/>
</dbReference>
<gene>
    <name evidence="2" type="ORF">UFOPK1693_00846</name>
</gene>
<dbReference type="GO" id="GO:0017148">
    <property type="term" value="P:negative regulation of translation"/>
    <property type="evidence" value="ECO:0007669"/>
    <property type="project" value="TreeGrafter"/>
</dbReference>
<dbReference type="InterPro" id="IPR043519">
    <property type="entry name" value="NT_sf"/>
</dbReference>